<evidence type="ECO:0000256" key="5">
    <source>
        <dbReference type="ARBA" id="ARBA00022692"/>
    </source>
</evidence>
<feature type="region of interest" description="Disordered" evidence="13">
    <location>
        <begin position="128"/>
        <end position="151"/>
    </location>
</feature>
<keyword evidence="7" id="KW-0965">Cell junction</keyword>
<keyword evidence="8" id="KW-1133">Transmembrane helix</keyword>
<dbReference type="Pfam" id="PF00876">
    <property type="entry name" value="Innexin"/>
    <property type="match status" value="1"/>
</dbReference>
<evidence type="ECO:0000256" key="7">
    <source>
        <dbReference type="ARBA" id="ARBA00022949"/>
    </source>
</evidence>
<evidence type="ECO:0000313" key="15">
    <source>
        <dbReference type="Proteomes" id="UP000054047"/>
    </source>
</evidence>
<dbReference type="InterPro" id="IPR000990">
    <property type="entry name" value="Innexin"/>
</dbReference>
<evidence type="ECO:0000256" key="1">
    <source>
        <dbReference type="ARBA" id="ARBA00004610"/>
    </source>
</evidence>
<keyword evidence="11 12" id="KW-0407">Ion channel</keyword>
<dbReference type="OrthoDB" id="5867527at2759"/>
<keyword evidence="6" id="KW-0303">Gap junction</keyword>
<dbReference type="PANTHER" id="PTHR11893:SF14">
    <property type="entry name" value="INNEXIN-10"/>
    <property type="match status" value="1"/>
</dbReference>
<dbReference type="GO" id="GO:0005886">
    <property type="term" value="C:plasma membrane"/>
    <property type="evidence" value="ECO:0007669"/>
    <property type="project" value="UniProtKB-SubCell"/>
</dbReference>
<evidence type="ECO:0000256" key="8">
    <source>
        <dbReference type="ARBA" id="ARBA00022989"/>
    </source>
</evidence>
<dbReference type="Proteomes" id="UP000054047">
    <property type="component" value="Unassembled WGS sequence"/>
</dbReference>
<sequence>MVLGAVLSMLRYVAGSEDRDFVDRLHSYFTCNILIGLAVLVSFKQFGGKPIECLVPDMFSSSWEQYAENYCWAQDTYYVPMGETVAGLADSERRQRRISYYQVIFGTDLVLALWKSFFGIEEQLKRSNSMPDVQKGPSEEEPHFWPPPPDSFRDNERIRLRRALGQNIDNSEITQDLLQKLIAPYPERPAPRYVAAVSVPLVENEANEARIRSMEGTPVKAKTIAAVPTSNVVNRRGN</sequence>
<accession>A0A0C2G6C3</accession>
<dbReference type="GO" id="GO:0005243">
    <property type="term" value="F:gap junction channel activity"/>
    <property type="evidence" value="ECO:0007669"/>
    <property type="project" value="TreeGrafter"/>
</dbReference>
<evidence type="ECO:0000256" key="9">
    <source>
        <dbReference type="ARBA" id="ARBA00023065"/>
    </source>
</evidence>
<comment type="subcellular location">
    <subcellularLocation>
        <location evidence="1">Cell junction</location>
        <location evidence="1">Gap junction</location>
    </subcellularLocation>
    <subcellularLocation>
        <location evidence="2 12">Cell membrane</location>
        <topology evidence="2 12">Multi-pass membrane protein</topology>
    </subcellularLocation>
</comment>
<reference evidence="14 15" key="1">
    <citation type="submission" date="2013-12" db="EMBL/GenBank/DDBJ databases">
        <title>Draft genome of the parsitic nematode Ancylostoma duodenale.</title>
        <authorList>
            <person name="Mitreva M."/>
        </authorList>
    </citation>
    <scope>NUCLEOTIDE SEQUENCE [LARGE SCALE GENOMIC DNA]</scope>
    <source>
        <strain evidence="14 15">Zhejiang</strain>
    </source>
</reference>
<dbReference type="GO" id="GO:0005921">
    <property type="term" value="C:gap junction"/>
    <property type="evidence" value="ECO:0007669"/>
    <property type="project" value="UniProtKB-SubCell"/>
</dbReference>
<keyword evidence="10" id="KW-0472">Membrane</keyword>
<keyword evidence="15" id="KW-1185">Reference proteome</keyword>
<keyword evidence="3 12" id="KW-0813">Transport</keyword>
<keyword evidence="4" id="KW-1003">Cell membrane</keyword>
<keyword evidence="5" id="KW-0812">Transmembrane</keyword>
<gene>
    <name evidence="12" type="primary">inx</name>
    <name evidence="14" type="ORF">ANCDUO_15400</name>
</gene>
<evidence type="ECO:0000256" key="13">
    <source>
        <dbReference type="SAM" id="MobiDB-lite"/>
    </source>
</evidence>
<comment type="function">
    <text evidence="12">Structural component of the gap junctions.</text>
</comment>
<dbReference type="PROSITE" id="PS51013">
    <property type="entry name" value="PANNEXIN"/>
    <property type="match status" value="1"/>
</dbReference>
<evidence type="ECO:0000256" key="3">
    <source>
        <dbReference type="ARBA" id="ARBA00022448"/>
    </source>
</evidence>
<dbReference type="AlphaFoldDB" id="A0A0C2G6C3"/>
<dbReference type="EMBL" id="KN739066">
    <property type="protein sequence ID" value="KIH54454.1"/>
    <property type="molecule type" value="Genomic_DNA"/>
</dbReference>
<evidence type="ECO:0000313" key="14">
    <source>
        <dbReference type="EMBL" id="KIH54454.1"/>
    </source>
</evidence>
<evidence type="ECO:0000256" key="4">
    <source>
        <dbReference type="ARBA" id="ARBA00022475"/>
    </source>
</evidence>
<dbReference type="GO" id="GO:0034220">
    <property type="term" value="P:monoatomic ion transmembrane transport"/>
    <property type="evidence" value="ECO:0007669"/>
    <property type="project" value="UniProtKB-KW"/>
</dbReference>
<evidence type="ECO:0000256" key="10">
    <source>
        <dbReference type="ARBA" id="ARBA00023136"/>
    </source>
</evidence>
<evidence type="ECO:0000256" key="2">
    <source>
        <dbReference type="ARBA" id="ARBA00004651"/>
    </source>
</evidence>
<proteinExistence type="inferred from homology"/>
<organism evidence="14 15">
    <name type="scientific">Ancylostoma duodenale</name>
    <dbReference type="NCBI Taxonomy" id="51022"/>
    <lineage>
        <taxon>Eukaryota</taxon>
        <taxon>Metazoa</taxon>
        <taxon>Ecdysozoa</taxon>
        <taxon>Nematoda</taxon>
        <taxon>Chromadorea</taxon>
        <taxon>Rhabditida</taxon>
        <taxon>Rhabditina</taxon>
        <taxon>Rhabditomorpha</taxon>
        <taxon>Strongyloidea</taxon>
        <taxon>Ancylostomatidae</taxon>
        <taxon>Ancylostomatinae</taxon>
        <taxon>Ancylostoma</taxon>
    </lineage>
</organism>
<name>A0A0C2G6C3_9BILA</name>
<dbReference type="PANTHER" id="PTHR11893">
    <property type="entry name" value="INNEXIN"/>
    <property type="match status" value="1"/>
</dbReference>
<evidence type="ECO:0000256" key="11">
    <source>
        <dbReference type="ARBA" id="ARBA00023303"/>
    </source>
</evidence>
<evidence type="ECO:0000256" key="6">
    <source>
        <dbReference type="ARBA" id="ARBA00022868"/>
    </source>
</evidence>
<protein>
    <recommendedName>
        <fullName evidence="12">Innexin</fullName>
    </recommendedName>
</protein>
<evidence type="ECO:0000256" key="12">
    <source>
        <dbReference type="RuleBase" id="RU010713"/>
    </source>
</evidence>
<keyword evidence="9 12" id="KW-0406">Ion transport</keyword>
<comment type="similarity">
    <text evidence="12">Belongs to the pannexin family.</text>
</comment>